<dbReference type="Gene3D" id="3.30.70.1450">
    <property type="entry name" value="Regulator of K+ conductance, C-terminal domain"/>
    <property type="match status" value="2"/>
</dbReference>
<comment type="caution">
    <text evidence="9">The sequence shown here is derived from an EMBL/GenBank/DDBJ whole genome shotgun (WGS) entry which is preliminary data.</text>
</comment>
<feature type="transmembrane region" description="Helical" evidence="7">
    <location>
        <begin position="444"/>
        <end position="463"/>
    </location>
</feature>
<proteinExistence type="predicted"/>
<evidence type="ECO:0000256" key="3">
    <source>
        <dbReference type="ARBA" id="ARBA00022692"/>
    </source>
</evidence>
<reference evidence="9 10" key="1">
    <citation type="submission" date="2019-01" db="EMBL/GenBank/DDBJ databases">
        <title>Chengkuizengella sp. nov., isolated from deep-sea sediment of East Pacific Ocean.</title>
        <authorList>
            <person name="Yang J."/>
            <person name="Lai Q."/>
            <person name="Shao Z."/>
        </authorList>
    </citation>
    <scope>NUCLEOTIDE SEQUENCE [LARGE SCALE GENOMIC DNA]</scope>
    <source>
        <strain evidence="9 10">YPA3-1-1</strain>
    </source>
</reference>
<keyword evidence="2" id="KW-0813">Transport</keyword>
<keyword evidence="3 7" id="KW-0812">Transmembrane</keyword>
<dbReference type="InterPro" id="IPR004680">
    <property type="entry name" value="Cit_transptr-like_dom"/>
</dbReference>
<dbReference type="PROSITE" id="PS01271">
    <property type="entry name" value="NA_SULFATE"/>
    <property type="match status" value="1"/>
</dbReference>
<evidence type="ECO:0000256" key="6">
    <source>
        <dbReference type="ARBA" id="ARBA00023136"/>
    </source>
</evidence>
<dbReference type="GO" id="GO:0008324">
    <property type="term" value="F:monoatomic cation transmembrane transporter activity"/>
    <property type="evidence" value="ECO:0007669"/>
    <property type="project" value="InterPro"/>
</dbReference>
<dbReference type="InterPro" id="IPR036721">
    <property type="entry name" value="RCK_C_sf"/>
</dbReference>
<feature type="domain" description="RCK C-terminal" evidence="8">
    <location>
        <begin position="217"/>
        <end position="309"/>
    </location>
</feature>
<feature type="transmembrane region" description="Helical" evidence="7">
    <location>
        <begin position="593"/>
        <end position="613"/>
    </location>
</feature>
<dbReference type="AlphaFoldDB" id="A0A6N9Q360"/>
<dbReference type="EMBL" id="SIJB01000023">
    <property type="protein sequence ID" value="NBI29237.1"/>
    <property type="molecule type" value="Genomic_DNA"/>
</dbReference>
<evidence type="ECO:0000256" key="7">
    <source>
        <dbReference type="SAM" id="Phobius"/>
    </source>
</evidence>
<dbReference type="InterPro" id="IPR031312">
    <property type="entry name" value="Na/sul_symport_CS"/>
</dbReference>
<gene>
    <name evidence="9" type="ORF">ERL59_09725</name>
</gene>
<feature type="transmembrane region" description="Helical" evidence="7">
    <location>
        <begin position="175"/>
        <end position="195"/>
    </location>
</feature>
<feature type="transmembrane region" description="Helical" evidence="7">
    <location>
        <begin position="28"/>
        <end position="49"/>
    </location>
</feature>
<dbReference type="PANTHER" id="PTHR43652:SF1">
    <property type="entry name" value="RESPONSE REGULATOR"/>
    <property type="match status" value="1"/>
</dbReference>
<comment type="subcellular location">
    <subcellularLocation>
        <location evidence="1">Membrane</location>
        <topology evidence="1">Multi-pass membrane protein</topology>
    </subcellularLocation>
</comment>
<feature type="transmembrane region" description="Helical" evidence="7">
    <location>
        <begin position="136"/>
        <end position="155"/>
    </location>
</feature>
<keyword evidence="4" id="KW-0677">Repeat</keyword>
<evidence type="ECO:0000256" key="2">
    <source>
        <dbReference type="ARBA" id="ARBA00022448"/>
    </source>
</evidence>
<evidence type="ECO:0000256" key="5">
    <source>
        <dbReference type="ARBA" id="ARBA00022989"/>
    </source>
</evidence>
<feature type="transmembrane region" description="Helical" evidence="7">
    <location>
        <begin position="95"/>
        <end position="124"/>
    </location>
</feature>
<evidence type="ECO:0000313" key="10">
    <source>
        <dbReference type="Proteomes" id="UP000448943"/>
    </source>
</evidence>
<evidence type="ECO:0000313" key="9">
    <source>
        <dbReference type="EMBL" id="NBI29237.1"/>
    </source>
</evidence>
<protein>
    <submittedName>
        <fullName evidence="9">SLC13 family permease</fullName>
    </submittedName>
</protein>
<name>A0A6N9Q360_9BACL</name>
<dbReference type="InterPro" id="IPR051679">
    <property type="entry name" value="DASS-Related_Transporters"/>
</dbReference>
<dbReference type="OrthoDB" id="9765532at2"/>
<evidence type="ECO:0000256" key="4">
    <source>
        <dbReference type="ARBA" id="ARBA00022737"/>
    </source>
</evidence>
<sequence length="615" mass="67124">MSVEMLLTFIILIIATLFFISGKIRADIVAVGSLLLLFITGILTTNEILAGFSNSIVIMIASLFIVGAGIFNTGLAKQIGKQLLRLAGDSQWKLFIIIIVVVGGFSGFLSNTGTVAVLLPVVLSICMEMKANPSQFLIPLAFASSLGGMMTLIGTPPNIVISEVLLEYNYEPLSFFDFTPIGLMALIVGGLFLLLTRKKLLPNRQTRQNSKSTLSSNELISFYELQDKLHYVRITSSSNIVGQNLADLKLSEKYKITVIEVHRRINERLIGLGQKRLAPCSNTILQENDCLLLFGEEQVVHQFISNYELEQANKDNKILHEDLVSKKFGLLELFIPPHSKFQNKTISELHFREKYHCNVVAINKKGKFIVTNIKDVKLNLGDALLIHGDWDDIELLANEKLDVISGADVSTEAKAAYSKGKAPIAAIIMLLMLCMMIFEVVPTVVAVMISAFLMIITGCIKSISEAYQQVNWEAVVLIAAMLPMATALEKTGGIKYISDGLLSTIGELGTYPLLIGFYVITMLLSQFISNTATAVIFAPIAITTGMNIGVSPYPFLMAVAISASMAFATPVASPTNALVMTAGGYSFSDYVKVGVPLQLVLGIVMLIMIPLLFPF</sequence>
<keyword evidence="5 7" id="KW-1133">Transmembrane helix</keyword>
<evidence type="ECO:0000256" key="1">
    <source>
        <dbReference type="ARBA" id="ARBA00004141"/>
    </source>
</evidence>
<dbReference type="InterPro" id="IPR006037">
    <property type="entry name" value="RCK_C"/>
</dbReference>
<dbReference type="GO" id="GO:0006813">
    <property type="term" value="P:potassium ion transport"/>
    <property type="evidence" value="ECO:0007669"/>
    <property type="project" value="InterPro"/>
</dbReference>
<dbReference type="Proteomes" id="UP000448943">
    <property type="component" value="Unassembled WGS sequence"/>
</dbReference>
<dbReference type="PROSITE" id="PS51202">
    <property type="entry name" value="RCK_C"/>
    <property type="match status" value="2"/>
</dbReference>
<feature type="transmembrane region" description="Helical" evidence="7">
    <location>
        <begin position="508"/>
        <end position="541"/>
    </location>
</feature>
<keyword evidence="10" id="KW-1185">Reference proteome</keyword>
<feature type="transmembrane region" description="Helical" evidence="7">
    <location>
        <begin position="470"/>
        <end position="488"/>
    </location>
</feature>
<dbReference type="SUPFAM" id="SSF116726">
    <property type="entry name" value="TrkA C-terminal domain-like"/>
    <property type="match status" value="2"/>
</dbReference>
<feature type="transmembrane region" description="Helical" evidence="7">
    <location>
        <begin position="56"/>
        <end position="75"/>
    </location>
</feature>
<dbReference type="PANTHER" id="PTHR43652">
    <property type="entry name" value="BASIC AMINO ACID ANTIPORTER YFCC-RELATED"/>
    <property type="match status" value="1"/>
</dbReference>
<dbReference type="Pfam" id="PF02080">
    <property type="entry name" value="TrkA_C"/>
    <property type="match status" value="2"/>
</dbReference>
<feature type="domain" description="RCK C-terminal" evidence="8">
    <location>
        <begin position="318"/>
        <end position="402"/>
    </location>
</feature>
<keyword evidence="6 7" id="KW-0472">Membrane</keyword>
<accession>A0A6N9Q360</accession>
<feature type="transmembrane region" description="Helical" evidence="7">
    <location>
        <begin position="5"/>
        <end position="22"/>
    </location>
</feature>
<dbReference type="GO" id="GO:0005886">
    <property type="term" value="C:plasma membrane"/>
    <property type="evidence" value="ECO:0007669"/>
    <property type="project" value="TreeGrafter"/>
</dbReference>
<evidence type="ECO:0000259" key="8">
    <source>
        <dbReference type="PROSITE" id="PS51202"/>
    </source>
</evidence>
<organism evidence="9 10">
    <name type="scientific">Chengkuizengella marina</name>
    <dbReference type="NCBI Taxonomy" id="2507566"/>
    <lineage>
        <taxon>Bacteria</taxon>
        <taxon>Bacillati</taxon>
        <taxon>Bacillota</taxon>
        <taxon>Bacilli</taxon>
        <taxon>Bacillales</taxon>
        <taxon>Paenibacillaceae</taxon>
        <taxon>Chengkuizengella</taxon>
    </lineage>
</organism>
<dbReference type="Pfam" id="PF03600">
    <property type="entry name" value="CitMHS"/>
    <property type="match status" value="1"/>
</dbReference>